<accession>X1RA63</accession>
<dbReference type="AlphaFoldDB" id="X1RA63"/>
<proteinExistence type="predicted"/>
<name>X1RA63_9ZZZZ</name>
<feature type="non-terminal residue" evidence="1">
    <location>
        <position position="1"/>
    </location>
</feature>
<sequence>GLNSPLSVGKIVTDLFRIEQQLRDYNRNNTAQFSIITDGQKWRFYYSQTGGEFSQKCFKIIDIIENDLSDVINSLTLFLSKDEILSGNSKKEAERLLKLNQKQRALEDALPRAKRMISEYPFPSLPRALVEIASKLGFTISEEEAKEFAQQSTQKNAKKEKFPTKGKIISPQIKDMDKFPSDATYNLDSLLSMNITSSKPSKIVINTKEYDTKDWTGLCKKFVLFLLEDNYLTESNLPIYTYSGKDKYFIAKEAKHENPERDGKWVKVGNLFIDVKYNASSHVKNILKTLDSLNIKND</sequence>
<protein>
    <submittedName>
        <fullName evidence="1">Uncharacterized protein</fullName>
    </submittedName>
</protein>
<feature type="non-terminal residue" evidence="1">
    <location>
        <position position="298"/>
    </location>
</feature>
<reference evidence="1" key="1">
    <citation type="journal article" date="2014" name="Front. Microbiol.">
        <title>High frequency of phylogenetically diverse reductive dehalogenase-homologous genes in deep subseafloor sedimentary metagenomes.</title>
        <authorList>
            <person name="Kawai M."/>
            <person name="Futagami T."/>
            <person name="Toyoda A."/>
            <person name="Takaki Y."/>
            <person name="Nishi S."/>
            <person name="Hori S."/>
            <person name="Arai W."/>
            <person name="Tsubouchi T."/>
            <person name="Morono Y."/>
            <person name="Uchiyama I."/>
            <person name="Ito T."/>
            <person name="Fujiyama A."/>
            <person name="Inagaki F."/>
            <person name="Takami H."/>
        </authorList>
    </citation>
    <scope>NUCLEOTIDE SEQUENCE</scope>
    <source>
        <strain evidence="1">Expedition CK06-06</strain>
    </source>
</reference>
<dbReference type="EMBL" id="BARW01014596">
    <property type="protein sequence ID" value="GAI77652.1"/>
    <property type="molecule type" value="Genomic_DNA"/>
</dbReference>
<gene>
    <name evidence="1" type="ORF">S12H4_25832</name>
</gene>
<evidence type="ECO:0000313" key="1">
    <source>
        <dbReference type="EMBL" id="GAI77652.1"/>
    </source>
</evidence>
<organism evidence="1">
    <name type="scientific">marine sediment metagenome</name>
    <dbReference type="NCBI Taxonomy" id="412755"/>
    <lineage>
        <taxon>unclassified sequences</taxon>
        <taxon>metagenomes</taxon>
        <taxon>ecological metagenomes</taxon>
    </lineage>
</organism>
<comment type="caution">
    <text evidence="1">The sequence shown here is derived from an EMBL/GenBank/DDBJ whole genome shotgun (WGS) entry which is preliminary data.</text>
</comment>